<evidence type="ECO:0000313" key="5">
    <source>
        <dbReference type="RefSeq" id="XP_026680338.1"/>
    </source>
</evidence>
<dbReference type="Gene3D" id="3.10.290.70">
    <property type="match status" value="1"/>
</dbReference>
<dbReference type="GO" id="GO:1990904">
    <property type="term" value="C:ribonucleoprotein complex"/>
    <property type="evidence" value="ECO:0007669"/>
    <property type="project" value="UniProtKB-KW"/>
</dbReference>
<sequence length="167" mass="18695">MNPQADLPVNQSPASIPHCAVGHEINPSMYILDIEQIRAGSHESNVHSGEALTDNHLLTVPLIGGSLIYTVWSFGDFFNGFSIFVFFQTEAEEAVLNKKRSKKVVKKYKSRQKHAKVEQAIEEQFQTGRILACVASRPGQCGRVDGYVLEGKELEFYMRKIKAKKGK</sequence>
<organism evidence="4 5">
    <name type="scientific">Diaphorina citri</name>
    <name type="common">Asian citrus psyllid</name>
    <dbReference type="NCBI Taxonomy" id="121845"/>
    <lineage>
        <taxon>Eukaryota</taxon>
        <taxon>Metazoa</taxon>
        <taxon>Ecdysozoa</taxon>
        <taxon>Arthropoda</taxon>
        <taxon>Hexapoda</taxon>
        <taxon>Insecta</taxon>
        <taxon>Pterygota</taxon>
        <taxon>Neoptera</taxon>
        <taxon>Paraneoptera</taxon>
        <taxon>Hemiptera</taxon>
        <taxon>Sternorrhyncha</taxon>
        <taxon>Psylloidea</taxon>
        <taxon>Psyllidae</taxon>
        <taxon>Diaphorininae</taxon>
        <taxon>Diaphorina</taxon>
    </lineage>
</organism>
<keyword evidence="3" id="KW-0687">Ribonucleoprotein</keyword>
<dbReference type="InterPro" id="IPR001047">
    <property type="entry name" value="Ribosomal_eS8"/>
</dbReference>
<dbReference type="KEGG" id="dci:108252555"/>
<reference evidence="5" key="1">
    <citation type="submission" date="2025-08" db="UniProtKB">
        <authorList>
            <consortium name="RefSeq"/>
        </authorList>
    </citation>
    <scope>IDENTIFICATION</scope>
</reference>
<gene>
    <name evidence="5" type="primary">LOC108252555</name>
</gene>
<evidence type="ECO:0000256" key="1">
    <source>
        <dbReference type="ARBA" id="ARBA00005257"/>
    </source>
</evidence>
<dbReference type="GO" id="GO:0006412">
    <property type="term" value="P:translation"/>
    <property type="evidence" value="ECO:0007669"/>
    <property type="project" value="InterPro"/>
</dbReference>
<evidence type="ECO:0000313" key="4">
    <source>
        <dbReference type="Proteomes" id="UP000079169"/>
    </source>
</evidence>
<dbReference type="GO" id="GO:0005840">
    <property type="term" value="C:ribosome"/>
    <property type="evidence" value="ECO:0007669"/>
    <property type="project" value="UniProtKB-KW"/>
</dbReference>
<dbReference type="InterPro" id="IPR022309">
    <property type="entry name" value="Ribosomal_Se8/biogenesis_NSA2"/>
</dbReference>
<dbReference type="RefSeq" id="XP_026680338.1">
    <property type="nucleotide sequence ID" value="XM_026824537.1"/>
</dbReference>
<dbReference type="Pfam" id="PF01201">
    <property type="entry name" value="Ribosomal_S8e"/>
    <property type="match status" value="1"/>
</dbReference>
<name>A0A3Q0J059_DIACI</name>
<dbReference type="PANTHER" id="PTHR10394">
    <property type="entry name" value="40S RIBOSOMAL PROTEIN S8"/>
    <property type="match status" value="1"/>
</dbReference>
<proteinExistence type="inferred from homology"/>
<evidence type="ECO:0000256" key="3">
    <source>
        <dbReference type="ARBA" id="ARBA00023274"/>
    </source>
</evidence>
<protein>
    <submittedName>
        <fullName evidence="5">Uncharacterized protein LOC108252555</fullName>
    </submittedName>
</protein>
<dbReference type="STRING" id="121845.A0A3Q0J059"/>
<comment type="similarity">
    <text evidence="1">Belongs to the eukaryotic ribosomal protein eS8 family.</text>
</comment>
<dbReference type="GO" id="GO:0003735">
    <property type="term" value="F:structural constituent of ribosome"/>
    <property type="evidence" value="ECO:0007669"/>
    <property type="project" value="InterPro"/>
</dbReference>
<dbReference type="Proteomes" id="UP000079169">
    <property type="component" value="Unplaced"/>
</dbReference>
<dbReference type="AlphaFoldDB" id="A0A3Q0J059"/>
<dbReference type="FunFam" id="3.10.290.70:FF:000005">
    <property type="entry name" value="40S ribosomal protein S8"/>
    <property type="match status" value="1"/>
</dbReference>
<evidence type="ECO:0000256" key="2">
    <source>
        <dbReference type="ARBA" id="ARBA00022980"/>
    </source>
</evidence>
<keyword evidence="2" id="KW-0689">Ribosomal protein</keyword>
<dbReference type="GeneID" id="108252555"/>
<dbReference type="PaxDb" id="121845-A0A3Q0J059"/>
<accession>A0A3Q0J059</accession>
<keyword evidence="4" id="KW-1185">Reference proteome</keyword>